<dbReference type="Proteomes" id="UP000444721">
    <property type="component" value="Unassembled WGS sequence"/>
</dbReference>
<dbReference type="OMA" id="MPEDINR"/>
<protein>
    <recommendedName>
        <fullName evidence="4">Phytoene synthase</fullName>
    </recommendedName>
</protein>
<dbReference type="GeneID" id="68110047"/>
<dbReference type="VEuPathDB" id="AmoebaDB:FDP41_002829"/>
<dbReference type="VEuPathDB" id="AmoebaDB:NF0126610"/>
<reference evidence="2 3" key="1">
    <citation type="journal article" date="2019" name="Sci. Rep.">
        <title>Nanopore sequencing improves the draft genome of the human pathogenic amoeba Naegleria fowleri.</title>
        <authorList>
            <person name="Liechti N."/>
            <person name="Schurch N."/>
            <person name="Bruggmann R."/>
            <person name="Wittwer M."/>
        </authorList>
    </citation>
    <scope>NUCLEOTIDE SEQUENCE [LARGE SCALE GENOMIC DNA]</scope>
    <source>
        <strain evidence="2 3">ATCC 30894</strain>
    </source>
</reference>
<dbReference type="SUPFAM" id="SSF48576">
    <property type="entry name" value="Terpenoid synthases"/>
    <property type="match status" value="1"/>
</dbReference>
<evidence type="ECO:0000313" key="2">
    <source>
        <dbReference type="EMBL" id="KAF0978314.1"/>
    </source>
</evidence>
<keyword evidence="3" id="KW-1185">Reference proteome</keyword>
<dbReference type="Pfam" id="PF00494">
    <property type="entry name" value="SQS_PSY"/>
    <property type="match status" value="1"/>
</dbReference>
<dbReference type="EMBL" id="VFQX01000030">
    <property type="protein sequence ID" value="KAF0978314.1"/>
    <property type="molecule type" value="Genomic_DNA"/>
</dbReference>
<accession>A0A6A5BVL7</accession>
<feature type="region of interest" description="Disordered" evidence="1">
    <location>
        <begin position="54"/>
        <end position="73"/>
    </location>
</feature>
<name>A0A6A5BVL7_NAEFO</name>
<dbReference type="InterPro" id="IPR008949">
    <property type="entry name" value="Isoprenoid_synthase_dom_sf"/>
</dbReference>
<dbReference type="VEuPathDB" id="AmoebaDB:NfTy_056240"/>
<organism evidence="2 3">
    <name type="scientific">Naegleria fowleri</name>
    <name type="common">Brain eating amoeba</name>
    <dbReference type="NCBI Taxonomy" id="5763"/>
    <lineage>
        <taxon>Eukaryota</taxon>
        <taxon>Discoba</taxon>
        <taxon>Heterolobosea</taxon>
        <taxon>Tetramitia</taxon>
        <taxon>Eutetramitia</taxon>
        <taxon>Vahlkampfiidae</taxon>
        <taxon>Naegleria</taxon>
    </lineage>
</organism>
<sequence length="419" mass="48071">MNTLKSFSRLLMSKSQYNTSSSAHHHLHWLLGLECKGQYMMKFHKRTLATYSKESVGHHHHGTSCSNVHREESSEVEEEAPIIKLQKLQQEQTSPKSKPTPIDNIANKVIYDTVDVSKITKEEFDVTMSNLREQLRKINPEQYSLALLQKDVDSVNICTILYCLNAEWATIKDHTKSQTTGSLRLAWWKDQLKNTLVGHPPRVPALIALAYMQSQAKPENKLKFSQFRNIFKWREIDLRWKQPATLADIENYSDGVYGSLIMAHLQAVGKRDIHTDHVASHIGRSYGICTLLRAVPHLIEQGSTYLPAQLCAKFGVTEDDIYSKHVSPALEEVVFKVADLAHSHLDLARELAALKDEKSQKLLVDPKSYPLFMHSIICEVFLERLQKVNFNIFDDRLSAQSMRFPILFRLGKTKWFGKY</sequence>
<proteinExistence type="predicted"/>
<dbReference type="InterPro" id="IPR002060">
    <property type="entry name" value="Squ/phyt_synthse"/>
</dbReference>
<dbReference type="RefSeq" id="XP_044563027.1">
    <property type="nucleotide sequence ID" value="XM_044706066.1"/>
</dbReference>
<dbReference type="Gene3D" id="1.10.600.10">
    <property type="entry name" value="Farnesyl Diphosphate Synthase"/>
    <property type="match status" value="1"/>
</dbReference>
<evidence type="ECO:0000256" key="1">
    <source>
        <dbReference type="SAM" id="MobiDB-lite"/>
    </source>
</evidence>
<dbReference type="AlphaFoldDB" id="A0A6A5BVL7"/>
<evidence type="ECO:0008006" key="4">
    <source>
        <dbReference type="Google" id="ProtNLM"/>
    </source>
</evidence>
<dbReference type="OrthoDB" id="270318at2759"/>
<evidence type="ECO:0000313" key="3">
    <source>
        <dbReference type="Proteomes" id="UP000444721"/>
    </source>
</evidence>
<comment type="caution">
    <text evidence="2">The sequence shown here is derived from an EMBL/GenBank/DDBJ whole genome shotgun (WGS) entry which is preliminary data.</text>
</comment>
<gene>
    <name evidence="2" type="ORF">FDP41_002829</name>
</gene>